<name>A0A1F5BV76_9BACT</name>
<feature type="domain" description="RNHCP" evidence="1">
    <location>
        <begin position="11"/>
        <end position="93"/>
    </location>
</feature>
<dbReference type="Pfam" id="PF12647">
    <property type="entry name" value="RNHCP"/>
    <property type="match status" value="1"/>
</dbReference>
<sequence length="111" mass="12430">MGSRKFTRTKEDFICEHCASAVAGNGYTNHCPRCLWAKHVDVNPGDRKESCGGMMEPVRVERKQDAYGIVHRCVTCGKERRNMASVDDDFDELVRIAGKVAGTTVAFRHKI</sequence>
<evidence type="ECO:0000313" key="3">
    <source>
        <dbReference type="Proteomes" id="UP000176650"/>
    </source>
</evidence>
<comment type="caution">
    <text evidence="2">The sequence shown here is derived from an EMBL/GenBank/DDBJ whole genome shotgun (WGS) entry which is preliminary data.</text>
</comment>
<dbReference type="EMBL" id="MEYS01000001">
    <property type="protein sequence ID" value="OGD34507.1"/>
    <property type="molecule type" value="Genomic_DNA"/>
</dbReference>
<dbReference type="STRING" id="1797298.A2988_03245"/>
<dbReference type="Proteomes" id="UP000176650">
    <property type="component" value="Unassembled WGS sequence"/>
</dbReference>
<proteinExistence type="predicted"/>
<evidence type="ECO:0000259" key="1">
    <source>
        <dbReference type="Pfam" id="PF12647"/>
    </source>
</evidence>
<dbReference type="AlphaFoldDB" id="A0A1F5BV76"/>
<dbReference type="InterPro" id="IPR024439">
    <property type="entry name" value="RNHCP"/>
</dbReference>
<evidence type="ECO:0000313" key="2">
    <source>
        <dbReference type="EMBL" id="OGD34507.1"/>
    </source>
</evidence>
<protein>
    <recommendedName>
        <fullName evidence="1">RNHCP domain-containing protein</fullName>
    </recommendedName>
</protein>
<reference evidence="2 3" key="1">
    <citation type="journal article" date="2016" name="Nat. Commun.">
        <title>Thousands of microbial genomes shed light on interconnected biogeochemical processes in an aquifer system.</title>
        <authorList>
            <person name="Anantharaman K."/>
            <person name="Brown C.T."/>
            <person name="Hug L.A."/>
            <person name="Sharon I."/>
            <person name="Castelle C.J."/>
            <person name="Probst A.J."/>
            <person name="Thomas B.C."/>
            <person name="Singh A."/>
            <person name="Wilkins M.J."/>
            <person name="Karaoz U."/>
            <person name="Brodie E.L."/>
            <person name="Williams K.H."/>
            <person name="Hubbard S.S."/>
            <person name="Banfield J.F."/>
        </authorList>
    </citation>
    <scope>NUCLEOTIDE SEQUENCE [LARGE SCALE GENOMIC DNA]</scope>
</reference>
<gene>
    <name evidence="2" type="ORF">A2988_03245</name>
</gene>
<organism evidence="2 3">
    <name type="scientific">Candidatus Azambacteria bacterium RIFCSPLOWO2_01_FULL_46_25</name>
    <dbReference type="NCBI Taxonomy" id="1797298"/>
    <lineage>
        <taxon>Bacteria</taxon>
        <taxon>Candidatus Azamiibacteriota</taxon>
    </lineage>
</organism>
<accession>A0A1F5BV76</accession>